<gene>
    <name evidence="14" type="ORF">LKD48_03145</name>
</gene>
<dbReference type="SMART" id="SM00387">
    <property type="entry name" value="HATPase_c"/>
    <property type="match status" value="1"/>
</dbReference>
<comment type="function">
    <text evidence="8">May play the central regulatory role in sporulation. It may be an element of the effector pathway responsible for the activation of sporulation genes in response to nutritional stress. Spo0A may act in concert with spo0H (a sigma factor) to control the expression of some genes that are critical to the sporulation process.</text>
</comment>
<dbReference type="InterPro" id="IPR001789">
    <property type="entry name" value="Sig_transdc_resp-reg_receiver"/>
</dbReference>
<dbReference type="SUPFAM" id="SSF52172">
    <property type="entry name" value="CheY-like"/>
    <property type="match status" value="1"/>
</dbReference>
<dbReference type="Pfam" id="PF00512">
    <property type="entry name" value="HisKA"/>
    <property type="match status" value="1"/>
</dbReference>
<dbReference type="PROSITE" id="PS50887">
    <property type="entry name" value="GGDEF"/>
    <property type="match status" value="1"/>
</dbReference>
<dbReference type="Gene3D" id="3.30.565.10">
    <property type="entry name" value="Histidine kinase-like ATPase, C-terminal domain"/>
    <property type="match status" value="1"/>
</dbReference>
<feature type="modified residue" description="4-aspartylphosphate" evidence="9">
    <location>
        <position position="978"/>
    </location>
</feature>
<keyword evidence="6" id="KW-0418">Kinase</keyword>
<keyword evidence="10" id="KW-0812">Transmembrane</keyword>
<dbReference type="AlphaFoldDB" id="A0AAE3JBG0"/>
<evidence type="ECO:0000256" key="10">
    <source>
        <dbReference type="SAM" id="Phobius"/>
    </source>
</evidence>
<evidence type="ECO:0000313" key="14">
    <source>
        <dbReference type="EMBL" id="MCC2220643.1"/>
    </source>
</evidence>
<dbReference type="PROSITE" id="PS50109">
    <property type="entry name" value="HIS_KIN"/>
    <property type="match status" value="1"/>
</dbReference>
<keyword evidence="5 14" id="KW-0808">Transferase</keyword>
<evidence type="ECO:0000256" key="5">
    <source>
        <dbReference type="ARBA" id="ARBA00022679"/>
    </source>
</evidence>
<proteinExistence type="predicted"/>
<dbReference type="PRINTS" id="PR00344">
    <property type="entry name" value="BCTRLSENSOR"/>
</dbReference>
<dbReference type="Gene3D" id="3.30.70.270">
    <property type="match status" value="1"/>
</dbReference>
<evidence type="ECO:0000256" key="2">
    <source>
        <dbReference type="ARBA" id="ARBA00012438"/>
    </source>
</evidence>
<dbReference type="InterPro" id="IPR004358">
    <property type="entry name" value="Sig_transdc_His_kin-like_C"/>
</dbReference>
<evidence type="ECO:0000256" key="6">
    <source>
        <dbReference type="ARBA" id="ARBA00022777"/>
    </source>
</evidence>
<dbReference type="InterPro" id="IPR036097">
    <property type="entry name" value="HisK_dim/P_sf"/>
</dbReference>
<keyword evidence="10" id="KW-0472">Membrane</keyword>
<comment type="catalytic activity">
    <reaction evidence="1">
        <text>ATP + protein L-histidine = ADP + protein N-phospho-L-histidine.</text>
        <dbReference type="EC" id="2.7.13.3"/>
    </reaction>
</comment>
<reference evidence="14 15" key="1">
    <citation type="submission" date="2021-10" db="EMBL/GenBank/DDBJ databases">
        <title>Anaerobic single-cell dispensing facilitates the cultivation of human gut bacteria.</title>
        <authorList>
            <person name="Afrizal A."/>
        </authorList>
    </citation>
    <scope>NUCLEOTIDE SEQUENCE [LARGE SCALE GENOMIC DNA]</scope>
    <source>
        <strain evidence="14 15">CLA-AA-H224</strain>
    </source>
</reference>
<keyword evidence="15" id="KW-1185">Reference proteome</keyword>
<dbReference type="SUPFAM" id="SSF55073">
    <property type="entry name" value="Nucleotide cyclase"/>
    <property type="match status" value="1"/>
</dbReference>
<evidence type="ECO:0000256" key="1">
    <source>
        <dbReference type="ARBA" id="ARBA00000085"/>
    </source>
</evidence>
<accession>A0AAE3JBG0</accession>
<dbReference type="Proteomes" id="UP001198200">
    <property type="component" value="Unassembled WGS sequence"/>
</dbReference>
<dbReference type="Gene3D" id="1.10.287.130">
    <property type="match status" value="1"/>
</dbReference>
<dbReference type="InterPro" id="IPR005467">
    <property type="entry name" value="His_kinase_dom"/>
</dbReference>
<evidence type="ECO:0000256" key="7">
    <source>
        <dbReference type="ARBA" id="ARBA00023012"/>
    </source>
</evidence>
<evidence type="ECO:0000259" key="12">
    <source>
        <dbReference type="PROSITE" id="PS50110"/>
    </source>
</evidence>
<feature type="domain" description="GGDEF" evidence="13">
    <location>
        <begin position="225"/>
        <end position="358"/>
    </location>
</feature>
<dbReference type="SMART" id="SM00267">
    <property type="entry name" value="GGDEF"/>
    <property type="match status" value="1"/>
</dbReference>
<dbReference type="GO" id="GO:0000155">
    <property type="term" value="F:phosphorelay sensor kinase activity"/>
    <property type="evidence" value="ECO:0007669"/>
    <property type="project" value="InterPro"/>
</dbReference>
<dbReference type="Pfam" id="PF02518">
    <property type="entry name" value="HATPase_c"/>
    <property type="match status" value="1"/>
</dbReference>
<dbReference type="Pfam" id="PF00072">
    <property type="entry name" value="Response_reg"/>
    <property type="match status" value="1"/>
</dbReference>
<dbReference type="CDD" id="cd17546">
    <property type="entry name" value="REC_hyHK_CKI1_RcsC-like"/>
    <property type="match status" value="1"/>
</dbReference>
<dbReference type="PANTHER" id="PTHR43047:SF64">
    <property type="entry name" value="HISTIDINE KINASE CONTAINING CHEY-HOMOLOGOUS RECEIVER DOMAIN AND PAS DOMAIN-RELATED"/>
    <property type="match status" value="1"/>
</dbReference>
<dbReference type="InterPro" id="IPR011006">
    <property type="entry name" value="CheY-like_superfamily"/>
</dbReference>
<dbReference type="CDD" id="cd01949">
    <property type="entry name" value="GGDEF"/>
    <property type="match status" value="1"/>
</dbReference>
<keyword evidence="14" id="KW-0548">Nucleotidyltransferase</keyword>
<dbReference type="SMART" id="SM00388">
    <property type="entry name" value="HisKA"/>
    <property type="match status" value="1"/>
</dbReference>
<sequence length="1050" mass="119396">MAYSSTKKKSSGIVQISICILTVILVVLIIAMMMIVSSIQGTARIVNYAGLVRGKTQRIVKFEISGKQEDDMIQEIESFIDGLRNGNKELNLVRLEDSDFQTKMEELNEYFLMLKQEIMQVRAYGADKTQILSKSEHFFEICDEATGLAEVYSQRKASSLSLLEKYITADIVVLMLLIEYEFIKAVRYAAMNRVLQKKVYIDGATGLPNRNKCDELLSQPDAAPEDIGVCSFDLNNLRIINNSMGHEAGDEYIRRFAVCLRASMPAEQFVGRAGGDEFIAVTHGMGKEEMKACLASVREQMAEESKSYPDTPLSYAVGFALASEFPGSTMQEMFNYADKNMYINKNHVKREEAAAQRQLDYKLLKLLNMHGKTFTDCLYCDVKLDTYRTIRANNNFFLASDGSYSGAAEQIVKEKIGKQDKDRFGQCLKISYLCEKMRTKDDVMELKYDVNEQDSYSRLTFIPVDWDKTGMLHHFLLAFETIRQGAGSHADAKEQLTIYYEQLKQSILENDSYVDALLEPSDVIYTVNLTNDILERIILLGKRKKESLDMLFDYPLPGSYRDYCSEYKRIVTQETLGSYRMADDCEKLLKRFDAGEKYLSVEFCIYGDNGIVYWIQKTILMTQTVVFDEETRNEIYVVHAIVLLQDTTQLHERDEQEHARLQAAFDEMRVANRTKTQFLARMSHDIRTPLNGIIGLLKIDEEHFDDKELVKENHEKMKVVADHLLSLINDILQMSKLEEGNIALKHEQICLQELMNDIETITISRAVSEGIKWEYEKKKTDFVYPYIYGSSLHIRQIFLNIYGNCIKYNRKNGTIMTSVESLGDKDGICTYRWTISDNGMGMSKEFLSHIFEPFVQEKNDARSIYQGTGLGMAIVKELINQMKGTIEISSEVGVGSTFVITIPFEIAPPPQKQQEKESTCSIEGMKLLMAEDNELNAEIATTLLTDRGALVTNVSDGKQALDEFTKNPPGTYDAILMDIMMPVMDGITATKAIRSLTRPDAKTIPILAMTANAFEEDAKQCFAAGMNAHIAKPVDMEFLEKTLQRIYEQL</sequence>
<dbReference type="PROSITE" id="PS50110">
    <property type="entry name" value="RESPONSE_REGULATORY"/>
    <property type="match status" value="1"/>
</dbReference>
<evidence type="ECO:0000256" key="8">
    <source>
        <dbReference type="ARBA" id="ARBA00024867"/>
    </source>
</evidence>
<evidence type="ECO:0000256" key="3">
    <source>
        <dbReference type="ARBA" id="ARBA00018672"/>
    </source>
</evidence>
<dbReference type="RefSeq" id="WP_308731164.1">
    <property type="nucleotide sequence ID" value="NZ_JAJEQN010000005.1"/>
</dbReference>
<dbReference type="InterPro" id="IPR000160">
    <property type="entry name" value="GGDEF_dom"/>
</dbReference>
<dbReference type="InterPro" id="IPR036890">
    <property type="entry name" value="HATPase_C_sf"/>
</dbReference>
<organism evidence="14 15">
    <name type="scientific">Anthropogastromicrobium aceti</name>
    <dbReference type="NCBI Taxonomy" id="2981768"/>
    <lineage>
        <taxon>Bacteria</taxon>
        <taxon>Bacillati</taxon>
        <taxon>Bacillota</taxon>
        <taxon>Clostridia</taxon>
        <taxon>Lachnospirales</taxon>
        <taxon>Lachnospiraceae</taxon>
        <taxon>Anthropogastromicrobium</taxon>
    </lineage>
</organism>
<feature type="transmembrane region" description="Helical" evidence="10">
    <location>
        <begin position="12"/>
        <end position="36"/>
    </location>
</feature>
<protein>
    <recommendedName>
        <fullName evidence="3">Stage 0 sporulation protein A homolog</fullName>
        <ecNumber evidence="2">2.7.13.3</ecNumber>
    </recommendedName>
</protein>
<dbReference type="NCBIfam" id="TIGR00254">
    <property type="entry name" value="GGDEF"/>
    <property type="match status" value="1"/>
</dbReference>
<dbReference type="InterPro" id="IPR029787">
    <property type="entry name" value="Nucleotide_cyclase"/>
</dbReference>
<dbReference type="EC" id="2.7.13.3" evidence="2"/>
<keyword evidence="10" id="KW-1133">Transmembrane helix</keyword>
<dbReference type="CDD" id="cd00082">
    <property type="entry name" value="HisKA"/>
    <property type="match status" value="1"/>
</dbReference>
<keyword evidence="7" id="KW-0902">Two-component regulatory system</keyword>
<evidence type="ECO:0000313" key="15">
    <source>
        <dbReference type="Proteomes" id="UP001198200"/>
    </source>
</evidence>
<feature type="domain" description="Response regulatory" evidence="12">
    <location>
        <begin position="926"/>
        <end position="1047"/>
    </location>
</feature>
<evidence type="ECO:0000256" key="9">
    <source>
        <dbReference type="PROSITE-ProRule" id="PRU00169"/>
    </source>
</evidence>
<dbReference type="PANTHER" id="PTHR43047">
    <property type="entry name" value="TWO-COMPONENT HISTIDINE PROTEIN KINASE"/>
    <property type="match status" value="1"/>
</dbReference>
<feature type="domain" description="Histidine kinase" evidence="11">
    <location>
        <begin position="681"/>
        <end position="906"/>
    </location>
</feature>
<dbReference type="SMART" id="SM00448">
    <property type="entry name" value="REC"/>
    <property type="match status" value="1"/>
</dbReference>
<evidence type="ECO:0000259" key="13">
    <source>
        <dbReference type="PROSITE" id="PS50887"/>
    </source>
</evidence>
<evidence type="ECO:0000259" key="11">
    <source>
        <dbReference type="PROSITE" id="PS50109"/>
    </source>
</evidence>
<dbReference type="Gene3D" id="3.40.50.2300">
    <property type="match status" value="1"/>
</dbReference>
<dbReference type="SUPFAM" id="SSF47384">
    <property type="entry name" value="Homodimeric domain of signal transducing histidine kinase"/>
    <property type="match status" value="1"/>
</dbReference>
<evidence type="ECO:0000256" key="4">
    <source>
        <dbReference type="ARBA" id="ARBA00022553"/>
    </source>
</evidence>
<dbReference type="InterPro" id="IPR003594">
    <property type="entry name" value="HATPase_dom"/>
</dbReference>
<dbReference type="InterPro" id="IPR003661">
    <property type="entry name" value="HisK_dim/P_dom"/>
</dbReference>
<dbReference type="EMBL" id="JAJEQN010000005">
    <property type="protein sequence ID" value="MCC2220643.1"/>
    <property type="molecule type" value="Genomic_DNA"/>
</dbReference>
<dbReference type="InterPro" id="IPR043128">
    <property type="entry name" value="Rev_trsase/Diguanyl_cyclase"/>
</dbReference>
<dbReference type="GO" id="GO:0016779">
    <property type="term" value="F:nucleotidyltransferase activity"/>
    <property type="evidence" value="ECO:0007669"/>
    <property type="project" value="UniProtKB-KW"/>
</dbReference>
<comment type="caution">
    <text evidence="14">The sequence shown here is derived from an EMBL/GenBank/DDBJ whole genome shotgun (WGS) entry which is preliminary data.</text>
</comment>
<dbReference type="Pfam" id="PF00990">
    <property type="entry name" value="GGDEF"/>
    <property type="match status" value="1"/>
</dbReference>
<keyword evidence="4 9" id="KW-0597">Phosphoprotein</keyword>
<name>A0AAE3JBG0_9FIRM</name>
<dbReference type="SUPFAM" id="SSF55874">
    <property type="entry name" value="ATPase domain of HSP90 chaperone/DNA topoisomerase II/histidine kinase"/>
    <property type="match status" value="1"/>
</dbReference>